<sequence>MAHNGPSVLVTSSSEEIKKKKGGFKLLRKPRAPKLPPIPFPPSPDPAERPFYENYDFENEEYETYSSFQQSPPPSAVPSLISPPPSESNPRRGISQRTLHLYGSPLSHVSYIAREDRKYVLDPLYRDRTSLGTYVDGKSLVKPFKPRGPDGLPARPPKRYNEVPFIPPGDPQDEFHYYQPPAFTLESFVGECADVMKMPLPKVREAIISKHNYKKLTNLLAHKHIIQNNEEMHVKEFTPEDQNIPPTEPRIPQRQLLVEMAAMIKQHVRDLMGTEVKSVIRPLKKYSPQYNDANIPHTEIILYEDEETDLTRSSFQQRQETEVPSADTMFHSARSRYFQGSGRSQSPFTAPGDGVISPSELAILDCLINGGKILSLKAHFIAQVPDLSPLMRTVTYINLSFNDFSLFPREILGIRQLEVLKLRNNPLRELPPDINSLQNLRVLVVSFCLLSSLPLGLFSLPKLEHLDISYNKVTFIPIEIKYLTRCLRELNLEGNQLPAMPSGALGLELDYLNVKNNFMHPLFWKENTQNQPQRLIDMAALMMFNSDLHMHPEHYPESVNNVLASRSVCDCCQSALYGPGLRIIRPVSKLHGIKNLPFIFRACSPSCLQSFKSSKETLSEVLYGVKDREYEYEDEEHREHM</sequence>
<evidence type="ECO:0000313" key="5">
    <source>
        <dbReference type="Proteomes" id="UP000596742"/>
    </source>
</evidence>
<evidence type="ECO:0000313" key="4">
    <source>
        <dbReference type="EMBL" id="VDI07513.1"/>
    </source>
</evidence>
<comment type="caution">
    <text evidence="4">The sequence shown here is derived from an EMBL/GenBank/DDBJ whole genome shotgun (WGS) entry which is preliminary data.</text>
</comment>
<evidence type="ECO:0008006" key="6">
    <source>
        <dbReference type="Google" id="ProtNLM"/>
    </source>
</evidence>
<keyword evidence="5" id="KW-1185">Reference proteome</keyword>
<feature type="compositionally biased region" description="Pro residues" evidence="3">
    <location>
        <begin position="71"/>
        <end position="87"/>
    </location>
</feature>
<dbReference type="AlphaFoldDB" id="A0A8B6CMY0"/>
<dbReference type="Gene3D" id="3.80.10.10">
    <property type="entry name" value="Ribonuclease Inhibitor"/>
    <property type="match status" value="1"/>
</dbReference>
<dbReference type="PANTHER" id="PTHR48051:SF46">
    <property type="entry name" value="LEUCINE RICH REPEAT-CONTAINING DOMAIN PROTEIN"/>
    <property type="match status" value="1"/>
</dbReference>
<dbReference type="InterPro" id="IPR032675">
    <property type="entry name" value="LRR_dom_sf"/>
</dbReference>
<name>A0A8B6CMY0_MYTGA</name>
<accession>A0A8B6CMY0</accession>
<feature type="region of interest" description="Disordered" evidence="3">
    <location>
        <begin position="1"/>
        <end position="93"/>
    </location>
</feature>
<dbReference type="PANTHER" id="PTHR48051">
    <property type="match status" value="1"/>
</dbReference>
<organism evidence="4 5">
    <name type="scientific">Mytilus galloprovincialis</name>
    <name type="common">Mediterranean mussel</name>
    <dbReference type="NCBI Taxonomy" id="29158"/>
    <lineage>
        <taxon>Eukaryota</taxon>
        <taxon>Metazoa</taxon>
        <taxon>Spiralia</taxon>
        <taxon>Lophotrochozoa</taxon>
        <taxon>Mollusca</taxon>
        <taxon>Bivalvia</taxon>
        <taxon>Autobranchia</taxon>
        <taxon>Pteriomorphia</taxon>
        <taxon>Mytilida</taxon>
        <taxon>Mytiloidea</taxon>
        <taxon>Mytilidae</taxon>
        <taxon>Mytilinae</taxon>
        <taxon>Mytilus</taxon>
    </lineage>
</organism>
<dbReference type="Proteomes" id="UP000596742">
    <property type="component" value="Unassembled WGS sequence"/>
</dbReference>
<dbReference type="InterPro" id="IPR003591">
    <property type="entry name" value="Leu-rich_rpt_typical-subtyp"/>
</dbReference>
<dbReference type="PROSITE" id="PS51450">
    <property type="entry name" value="LRR"/>
    <property type="match status" value="1"/>
</dbReference>
<evidence type="ECO:0000256" key="1">
    <source>
        <dbReference type="ARBA" id="ARBA00022614"/>
    </source>
</evidence>
<dbReference type="SMART" id="SM00369">
    <property type="entry name" value="LRR_TYP"/>
    <property type="match status" value="4"/>
</dbReference>
<reference evidence="4" key="1">
    <citation type="submission" date="2018-11" db="EMBL/GenBank/DDBJ databases">
        <authorList>
            <person name="Alioto T."/>
            <person name="Alioto T."/>
        </authorList>
    </citation>
    <scope>NUCLEOTIDE SEQUENCE</scope>
</reference>
<keyword evidence="2" id="KW-0677">Repeat</keyword>
<evidence type="ECO:0000256" key="3">
    <source>
        <dbReference type="SAM" id="MobiDB-lite"/>
    </source>
</evidence>
<protein>
    <recommendedName>
        <fullName evidence="6">Leucine-rich repeat-containing protein 63</fullName>
    </recommendedName>
</protein>
<dbReference type="InterPro" id="IPR001611">
    <property type="entry name" value="Leu-rich_rpt"/>
</dbReference>
<dbReference type="EMBL" id="UYJE01002068">
    <property type="protein sequence ID" value="VDI07513.1"/>
    <property type="molecule type" value="Genomic_DNA"/>
</dbReference>
<feature type="compositionally biased region" description="Pro residues" evidence="3">
    <location>
        <begin position="33"/>
        <end position="45"/>
    </location>
</feature>
<feature type="compositionally biased region" description="Basic residues" evidence="3">
    <location>
        <begin position="19"/>
        <end position="32"/>
    </location>
</feature>
<dbReference type="GO" id="GO:0005737">
    <property type="term" value="C:cytoplasm"/>
    <property type="evidence" value="ECO:0007669"/>
    <property type="project" value="TreeGrafter"/>
</dbReference>
<dbReference type="InterPro" id="IPR050216">
    <property type="entry name" value="LRR_domain-containing"/>
</dbReference>
<dbReference type="Pfam" id="PF13855">
    <property type="entry name" value="LRR_8"/>
    <property type="match status" value="1"/>
</dbReference>
<keyword evidence="1" id="KW-0433">Leucine-rich repeat</keyword>
<gene>
    <name evidence="4" type="ORF">MGAL_10B034074</name>
</gene>
<dbReference type="OrthoDB" id="660555at2759"/>
<proteinExistence type="predicted"/>
<dbReference type="Pfam" id="PF00560">
    <property type="entry name" value="LRR_1"/>
    <property type="match status" value="1"/>
</dbReference>
<evidence type="ECO:0000256" key="2">
    <source>
        <dbReference type="ARBA" id="ARBA00022737"/>
    </source>
</evidence>
<dbReference type="SUPFAM" id="SSF52058">
    <property type="entry name" value="L domain-like"/>
    <property type="match status" value="1"/>
</dbReference>